<dbReference type="Pfam" id="PF12224">
    <property type="entry name" value="Amidoligase_2"/>
    <property type="match status" value="1"/>
</dbReference>
<dbReference type="EMBL" id="JAULSO010000001">
    <property type="protein sequence ID" value="KAK3694186.1"/>
    <property type="molecule type" value="Genomic_DNA"/>
</dbReference>
<evidence type="ECO:0000313" key="1">
    <source>
        <dbReference type="EMBL" id="KAK3694186.1"/>
    </source>
</evidence>
<name>A0AAE0XJ28_9PEZI</name>
<accession>A0AAE0XJ28</accession>
<dbReference type="InterPro" id="IPR022025">
    <property type="entry name" value="Amidoligase_2"/>
</dbReference>
<comment type="caution">
    <text evidence="1">The sequence shown here is derived from an EMBL/GenBank/DDBJ whole genome shotgun (WGS) entry which is preliminary data.</text>
</comment>
<evidence type="ECO:0008006" key="3">
    <source>
        <dbReference type="Google" id="ProtNLM"/>
    </source>
</evidence>
<reference evidence="1" key="1">
    <citation type="journal article" date="2023" name="Mol. Phylogenet. Evol.">
        <title>Genome-scale phylogeny and comparative genomics of the fungal order Sordariales.</title>
        <authorList>
            <person name="Hensen N."/>
            <person name="Bonometti L."/>
            <person name="Westerberg I."/>
            <person name="Brannstrom I.O."/>
            <person name="Guillou S."/>
            <person name="Cros-Aarteil S."/>
            <person name="Calhoun S."/>
            <person name="Haridas S."/>
            <person name="Kuo A."/>
            <person name="Mondo S."/>
            <person name="Pangilinan J."/>
            <person name="Riley R."/>
            <person name="LaButti K."/>
            <person name="Andreopoulos B."/>
            <person name="Lipzen A."/>
            <person name="Chen C."/>
            <person name="Yan M."/>
            <person name="Daum C."/>
            <person name="Ng V."/>
            <person name="Clum A."/>
            <person name="Steindorff A."/>
            <person name="Ohm R.A."/>
            <person name="Martin F."/>
            <person name="Silar P."/>
            <person name="Natvig D.O."/>
            <person name="Lalanne C."/>
            <person name="Gautier V."/>
            <person name="Ament-Velasquez S.L."/>
            <person name="Kruys A."/>
            <person name="Hutchinson M.I."/>
            <person name="Powell A.J."/>
            <person name="Barry K."/>
            <person name="Miller A.N."/>
            <person name="Grigoriev I.V."/>
            <person name="Debuchy R."/>
            <person name="Gladieux P."/>
            <person name="Hiltunen Thoren M."/>
            <person name="Johannesson H."/>
        </authorList>
    </citation>
    <scope>NUCLEOTIDE SEQUENCE</scope>
    <source>
        <strain evidence="1">CBS 314.62</strain>
    </source>
</reference>
<gene>
    <name evidence="1" type="ORF">B0T22DRAFT_437287</name>
</gene>
<organism evidence="1 2">
    <name type="scientific">Podospora appendiculata</name>
    <dbReference type="NCBI Taxonomy" id="314037"/>
    <lineage>
        <taxon>Eukaryota</taxon>
        <taxon>Fungi</taxon>
        <taxon>Dikarya</taxon>
        <taxon>Ascomycota</taxon>
        <taxon>Pezizomycotina</taxon>
        <taxon>Sordariomycetes</taxon>
        <taxon>Sordariomycetidae</taxon>
        <taxon>Sordariales</taxon>
        <taxon>Podosporaceae</taxon>
        <taxon>Podospora</taxon>
    </lineage>
</organism>
<proteinExistence type="predicted"/>
<evidence type="ECO:0000313" key="2">
    <source>
        <dbReference type="Proteomes" id="UP001270362"/>
    </source>
</evidence>
<dbReference type="AlphaFoldDB" id="A0AAE0XJ28"/>
<reference evidence="1" key="2">
    <citation type="submission" date="2023-06" db="EMBL/GenBank/DDBJ databases">
        <authorList>
            <consortium name="Lawrence Berkeley National Laboratory"/>
            <person name="Haridas S."/>
            <person name="Hensen N."/>
            <person name="Bonometti L."/>
            <person name="Westerberg I."/>
            <person name="Brannstrom I.O."/>
            <person name="Guillou S."/>
            <person name="Cros-Aarteil S."/>
            <person name="Calhoun S."/>
            <person name="Kuo A."/>
            <person name="Mondo S."/>
            <person name="Pangilinan J."/>
            <person name="Riley R."/>
            <person name="Labutti K."/>
            <person name="Andreopoulos B."/>
            <person name="Lipzen A."/>
            <person name="Chen C."/>
            <person name="Yanf M."/>
            <person name="Daum C."/>
            <person name="Ng V."/>
            <person name="Clum A."/>
            <person name="Steindorff A."/>
            <person name="Ohm R."/>
            <person name="Martin F."/>
            <person name="Silar P."/>
            <person name="Natvig D."/>
            <person name="Lalanne C."/>
            <person name="Gautier V."/>
            <person name="Ament-Velasquez S.L."/>
            <person name="Kruys A."/>
            <person name="Hutchinson M.I."/>
            <person name="Powell A.J."/>
            <person name="Barry K."/>
            <person name="Miller A.N."/>
            <person name="Grigoriev I.V."/>
            <person name="Debuchy R."/>
            <person name="Gladieux P."/>
            <person name="Thoren M.H."/>
            <person name="Johannesson H."/>
        </authorList>
    </citation>
    <scope>NUCLEOTIDE SEQUENCE</scope>
    <source>
        <strain evidence="1">CBS 314.62</strain>
    </source>
</reference>
<dbReference type="PANTHER" id="PTHR36847">
    <property type="entry name" value="AMIDOLIGASE ENZYME"/>
    <property type="match status" value="1"/>
</dbReference>
<protein>
    <recommendedName>
        <fullName evidence="3">Amidoligase enzyme</fullName>
    </recommendedName>
</protein>
<keyword evidence="2" id="KW-1185">Reference proteome</keyword>
<dbReference type="Proteomes" id="UP001270362">
    <property type="component" value="Unassembled WGS sequence"/>
</dbReference>
<dbReference type="PANTHER" id="PTHR36847:SF1">
    <property type="entry name" value="AMIDOLIGASE ENZYME"/>
    <property type="match status" value="1"/>
</dbReference>
<sequence>MAPFLFDDGTFQALKITYNKPQTDNTTGYLTTQVADPECTRSVPMRAAGTSPDDKDPQLDTVDDLAFGFELKCLLPLLVKSNMDPEPHDKRRAIVTPLEDEKQRQEQAYKCLVDTIRETGQNATTIAAINKLGREERQYWESSWIVKKANSAVPLDEERALEGYVWVPIEVNSPKLRARDPETCRRVSAVLTALNSAHRLRANYSCEVHVHLGRMDGHPFSLSTLKRLATLLWLAEPILRSIRDPKSPNYNSVYTWGSELRGYSRLAKKLQSPVPAANAGNDARIRDEQLEKLLRDSITAASVEDSRALHEIWRTSSHLDLGRLLSGDERRYRRLGFNFSAFGLEDERAKSNPRTLEFRIMEGVVQTGPILGWLFISSAIAEAAVVKSDDRFARAVGRMLREKGLYTDRVQLAKTGEAPGVRLGRAFRELMEDLEVPRAFYHGLEEKIVREN</sequence>